<proteinExistence type="predicted"/>
<keyword evidence="4" id="KW-1185">Reference proteome</keyword>
<protein>
    <recommendedName>
        <fullName evidence="5">DUF447 family protein</fullName>
    </recommendedName>
</protein>
<dbReference type="Pfam" id="PF20766">
    <property type="entry name" value="DUF447_C"/>
    <property type="match status" value="1"/>
</dbReference>
<dbReference type="InterPro" id="IPR012349">
    <property type="entry name" value="Split_barrel_FMN-bd"/>
</dbReference>
<dbReference type="AlphaFoldDB" id="A0A0U3DN28"/>
<dbReference type="InterPro" id="IPR049288">
    <property type="entry name" value="DUF447_C"/>
</dbReference>
<dbReference type="KEGG" id="mmil:sm9_1598"/>
<dbReference type="Pfam" id="PF04289">
    <property type="entry name" value="DUF447_N"/>
    <property type="match status" value="1"/>
</dbReference>
<accession>A0A0U3DN28</accession>
<reference evidence="3 4" key="1">
    <citation type="submission" date="2015-04" db="EMBL/GenBank/DDBJ databases">
        <title>The complete genome sequence of the rumen methanogen Methanobrevibacter millerae SM9.</title>
        <authorList>
            <person name="Leahy S.C."/>
            <person name="Kelly W.J."/>
            <person name="Pacheco D.M."/>
            <person name="Li D."/>
            <person name="Altermann E."/>
            <person name="Attwood G.T."/>
        </authorList>
    </citation>
    <scope>NUCLEOTIDE SEQUENCE [LARGE SCALE GENOMIC DNA]</scope>
    <source>
        <strain evidence="3 4">SM9</strain>
    </source>
</reference>
<evidence type="ECO:0000313" key="4">
    <source>
        <dbReference type="Proteomes" id="UP000067738"/>
    </source>
</evidence>
<dbReference type="PATRIC" id="fig|230361.4.peg.1655"/>
<dbReference type="Proteomes" id="UP000067738">
    <property type="component" value="Chromosome"/>
</dbReference>
<organism evidence="3 4">
    <name type="scientific">Methanobrevibacter millerae</name>
    <dbReference type="NCBI Taxonomy" id="230361"/>
    <lineage>
        <taxon>Archaea</taxon>
        <taxon>Methanobacteriati</taxon>
        <taxon>Methanobacteriota</taxon>
        <taxon>Methanomada group</taxon>
        <taxon>Methanobacteria</taxon>
        <taxon>Methanobacteriales</taxon>
        <taxon>Methanobacteriaceae</taxon>
        <taxon>Methanobrevibacter</taxon>
    </lineage>
</organism>
<feature type="domain" description="DUF447" evidence="1">
    <location>
        <begin position="16"/>
        <end position="122"/>
    </location>
</feature>
<evidence type="ECO:0000259" key="2">
    <source>
        <dbReference type="Pfam" id="PF20766"/>
    </source>
</evidence>
<sequence>MKYDLSSVGIHRNLQYECITTTINSDRKKNSAAFAFIYLGDDRVMCRIFEGSKSLENIKQTKRYVVNITQDPLIFTLSTIDKLPDEYYTDDEDIAILKDSGAYLVIDVDEIEMKTPEDFPIKNDTNIYFITGTIKDFVIRDESAQAFNRGFSGLIESLVNCSRYKIVDGEKKKYYKDRLEENKRVIEKVSDEKTKKAMEILAEEYEKN</sequence>
<dbReference type="Gene3D" id="2.30.110.10">
    <property type="entry name" value="Electron Transport, Fmn-binding Protein, Chain A"/>
    <property type="match status" value="1"/>
</dbReference>
<name>A0A0U3DN28_9EURY</name>
<evidence type="ECO:0008006" key="5">
    <source>
        <dbReference type="Google" id="ProtNLM"/>
    </source>
</evidence>
<dbReference type="Gene3D" id="1.20.58.290">
    <property type="entry name" value="Hypothetical membrane protein ta0354_69_121"/>
    <property type="match status" value="1"/>
</dbReference>
<dbReference type="InterPro" id="IPR007386">
    <property type="entry name" value="DUF447_N"/>
</dbReference>
<gene>
    <name evidence="3" type="ORF">sm9_1598</name>
</gene>
<dbReference type="EMBL" id="CP011266">
    <property type="protein sequence ID" value="ALT69366.1"/>
    <property type="molecule type" value="Genomic_DNA"/>
</dbReference>
<dbReference type="SUPFAM" id="SSF50475">
    <property type="entry name" value="FMN-binding split barrel"/>
    <property type="match status" value="1"/>
</dbReference>
<feature type="domain" description="DUF447" evidence="2">
    <location>
        <begin position="148"/>
        <end position="202"/>
    </location>
</feature>
<evidence type="ECO:0000259" key="1">
    <source>
        <dbReference type="Pfam" id="PF04289"/>
    </source>
</evidence>
<evidence type="ECO:0000313" key="3">
    <source>
        <dbReference type="EMBL" id="ALT69366.1"/>
    </source>
</evidence>